<organism evidence="1">
    <name type="scientific">Magallana gigas</name>
    <name type="common">Pacific oyster</name>
    <name type="synonym">Crassostrea gigas</name>
    <dbReference type="NCBI Taxonomy" id="29159"/>
    <lineage>
        <taxon>Eukaryota</taxon>
        <taxon>Metazoa</taxon>
        <taxon>Spiralia</taxon>
        <taxon>Lophotrochozoa</taxon>
        <taxon>Mollusca</taxon>
        <taxon>Bivalvia</taxon>
        <taxon>Autobranchia</taxon>
        <taxon>Pteriomorphia</taxon>
        <taxon>Ostreida</taxon>
        <taxon>Ostreoidea</taxon>
        <taxon>Ostreidae</taxon>
        <taxon>Magallana</taxon>
    </lineage>
</organism>
<dbReference type="InParanoid" id="K1Q702"/>
<reference evidence="1" key="1">
    <citation type="journal article" date="2012" name="Nature">
        <title>The oyster genome reveals stress adaptation and complexity of shell formation.</title>
        <authorList>
            <person name="Zhang G."/>
            <person name="Fang X."/>
            <person name="Guo X."/>
            <person name="Li L."/>
            <person name="Luo R."/>
            <person name="Xu F."/>
            <person name="Yang P."/>
            <person name="Zhang L."/>
            <person name="Wang X."/>
            <person name="Qi H."/>
            <person name="Xiong Z."/>
            <person name="Que H."/>
            <person name="Xie Y."/>
            <person name="Holland P.W."/>
            <person name="Paps J."/>
            <person name="Zhu Y."/>
            <person name="Wu F."/>
            <person name="Chen Y."/>
            <person name="Wang J."/>
            <person name="Peng C."/>
            <person name="Meng J."/>
            <person name="Yang L."/>
            <person name="Liu J."/>
            <person name="Wen B."/>
            <person name="Zhang N."/>
            <person name="Huang Z."/>
            <person name="Zhu Q."/>
            <person name="Feng Y."/>
            <person name="Mount A."/>
            <person name="Hedgecock D."/>
            <person name="Xu Z."/>
            <person name="Liu Y."/>
            <person name="Domazet-Loso T."/>
            <person name="Du Y."/>
            <person name="Sun X."/>
            <person name="Zhang S."/>
            <person name="Liu B."/>
            <person name="Cheng P."/>
            <person name="Jiang X."/>
            <person name="Li J."/>
            <person name="Fan D."/>
            <person name="Wang W."/>
            <person name="Fu W."/>
            <person name="Wang T."/>
            <person name="Wang B."/>
            <person name="Zhang J."/>
            <person name="Peng Z."/>
            <person name="Li Y."/>
            <person name="Li N."/>
            <person name="Wang J."/>
            <person name="Chen M."/>
            <person name="He Y."/>
            <person name="Tan F."/>
            <person name="Song X."/>
            <person name="Zheng Q."/>
            <person name="Huang R."/>
            <person name="Yang H."/>
            <person name="Du X."/>
            <person name="Chen L."/>
            <person name="Yang M."/>
            <person name="Gaffney P.M."/>
            <person name="Wang S."/>
            <person name="Luo L."/>
            <person name="She Z."/>
            <person name="Ming Y."/>
            <person name="Huang W."/>
            <person name="Zhang S."/>
            <person name="Huang B."/>
            <person name="Zhang Y."/>
            <person name="Qu T."/>
            <person name="Ni P."/>
            <person name="Miao G."/>
            <person name="Wang J."/>
            <person name="Wang Q."/>
            <person name="Steinberg C.E."/>
            <person name="Wang H."/>
            <person name="Li N."/>
            <person name="Qian L."/>
            <person name="Zhang G."/>
            <person name="Li Y."/>
            <person name="Yang H."/>
            <person name="Liu X."/>
            <person name="Wang J."/>
            <person name="Yin Y."/>
            <person name="Wang J."/>
        </authorList>
    </citation>
    <scope>NUCLEOTIDE SEQUENCE [LARGE SCALE GENOMIC DNA]</scope>
    <source>
        <strain evidence="1">05x7-T-G4-1.051#20</strain>
    </source>
</reference>
<dbReference type="HOGENOM" id="CLU_897876_0_0_1"/>
<dbReference type="PROSITE" id="PS50835">
    <property type="entry name" value="IG_LIKE"/>
    <property type="match status" value="1"/>
</dbReference>
<dbReference type="InterPro" id="IPR007527">
    <property type="entry name" value="Znf_SWIM"/>
</dbReference>
<proteinExistence type="predicted"/>
<dbReference type="AlphaFoldDB" id="K1Q702"/>
<dbReference type="InterPro" id="IPR007110">
    <property type="entry name" value="Ig-like_dom"/>
</dbReference>
<dbReference type="Pfam" id="PF04434">
    <property type="entry name" value="SWIM"/>
    <property type="match status" value="1"/>
</dbReference>
<sequence length="310" mass="34457">MSRSGIKLTVSPSNDVEVNQTVTLRCELDPNPKPPITVSFEINYLAKLCLLEHSNGKCITTPDTCVTGNNASCHNETLYSLQVSVPWNWNGASIYCQSLFSKSELVVFDVKVPVTSVTLTPTPTIALVGQQINITCTTSYCYPPAYVTWYMSSTDITSLSTATKDETEDFIFLDNEDTGVVKDATCQCPMGQYKCHHIAAALLFGYKRASKTDIKCSWLKHPKSAPPKSTVTMSDLYPPKQQELTESLKKRILSAYNLERRAPIQWGITHEKVGVEEYCKAGAVTVLQTGKFCVIVLYHKMGTTFVLYMM</sequence>
<gene>
    <name evidence="1" type="ORF">CGI_10001396</name>
</gene>
<dbReference type="InterPro" id="IPR013783">
    <property type="entry name" value="Ig-like_fold"/>
</dbReference>
<accession>K1Q702</accession>
<dbReference type="InterPro" id="IPR036179">
    <property type="entry name" value="Ig-like_dom_sf"/>
</dbReference>
<dbReference type="EMBL" id="JH823154">
    <property type="protein sequence ID" value="EKC17256.1"/>
    <property type="molecule type" value="Genomic_DNA"/>
</dbReference>
<dbReference type="GO" id="GO:0008270">
    <property type="term" value="F:zinc ion binding"/>
    <property type="evidence" value="ECO:0007669"/>
    <property type="project" value="InterPro"/>
</dbReference>
<dbReference type="SUPFAM" id="SSF48726">
    <property type="entry name" value="Immunoglobulin"/>
    <property type="match status" value="2"/>
</dbReference>
<name>K1Q702_MAGGI</name>
<dbReference type="Gene3D" id="2.60.40.10">
    <property type="entry name" value="Immunoglobulins"/>
    <property type="match status" value="1"/>
</dbReference>
<protein>
    <submittedName>
        <fullName evidence="1">Uncharacterized protein</fullName>
    </submittedName>
</protein>
<evidence type="ECO:0000313" key="1">
    <source>
        <dbReference type="EMBL" id="EKC17256.1"/>
    </source>
</evidence>